<accession>A0ABM7I9X5</accession>
<evidence type="ECO:0000259" key="2">
    <source>
        <dbReference type="Pfam" id="PF18702"/>
    </source>
</evidence>
<dbReference type="InterPro" id="IPR041313">
    <property type="entry name" value="DUF5642"/>
</dbReference>
<organism evidence="3 4">
    <name type="scientific">Mycolicibacterium aubagnense</name>
    <dbReference type="NCBI Taxonomy" id="319707"/>
    <lineage>
        <taxon>Bacteria</taxon>
        <taxon>Bacillati</taxon>
        <taxon>Actinomycetota</taxon>
        <taxon>Actinomycetes</taxon>
        <taxon>Mycobacteriales</taxon>
        <taxon>Mycobacteriaceae</taxon>
        <taxon>Mycolicibacterium</taxon>
    </lineage>
</organism>
<evidence type="ECO:0000256" key="1">
    <source>
        <dbReference type="SAM" id="MobiDB-lite"/>
    </source>
</evidence>
<dbReference type="Proteomes" id="UP000465609">
    <property type="component" value="Chromosome"/>
</dbReference>
<protein>
    <recommendedName>
        <fullName evidence="2">DUF5642 domain-containing protein</fullName>
    </recommendedName>
</protein>
<feature type="domain" description="DUF5642" evidence="2">
    <location>
        <begin position="43"/>
        <end position="216"/>
    </location>
</feature>
<dbReference type="RefSeq" id="WP_163911110.1">
    <property type="nucleotide sequence ID" value="NZ_AP022577.1"/>
</dbReference>
<feature type="region of interest" description="Disordered" evidence="1">
    <location>
        <begin position="1"/>
        <end position="55"/>
    </location>
</feature>
<gene>
    <name evidence="3" type="ORF">MAUB_16150</name>
</gene>
<proteinExistence type="predicted"/>
<sequence length="218" mass="23497">MGSRSARSSSHFTDGGGRGRWRVLAPRHLVRSRYRPLPRSADRSEAPAGYESRSGQRVINQVTVDSFKTPKPGEVRPASCAKQQTEGILGETVYGVNAYGKGLFYVISAQQLPSGGGPHQDSAVDCSYMSVTFPDGYAITTPADVPQIAGLKVEATHTVSKRGGRVIDNYYYKTWLDGFHAVTLIVNSDPSVTPSSSPIDPALAKEIFTESVALVRGH</sequence>
<feature type="compositionally biased region" description="Polar residues" evidence="1">
    <location>
        <begin position="1"/>
        <end position="12"/>
    </location>
</feature>
<dbReference type="Pfam" id="PF18702">
    <property type="entry name" value="DUF5642"/>
    <property type="match status" value="1"/>
</dbReference>
<evidence type="ECO:0000313" key="4">
    <source>
        <dbReference type="Proteomes" id="UP000465609"/>
    </source>
</evidence>
<evidence type="ECO:0000313" key="3">
    <source>
        <dbReference type="EMBL" id="BBX83742.1"/>
    </source>
</evidence>
<dbReference type="EMBL" id="AP022577">
    <property type="protein sequence ID" value="BBX83742.1"/>
    <property type="molecule type" value="Genomic_DNA"/>
</dbReference>
<reference evidence="3 4" key="1">
    <citation type="journal article" date="2019" name="Emerg. Microbes Infect.">
        <title>Comprehensive subspecies identification of 175 nontuberculous mycobacteria species based on 7547 genomic profiles.</title>
        <authorList>
            <person name="Matsumoto Y."/>
            <person name="Kinjo T."/>
            <person name="Motooka D."/>
            <person name="Nabeya D."/>
            <person name="Jung N."/>
            <person name="Uechi K."/>
            <person name="Horii T."/>
            <person name="Iida T."/>
            <person name="Fujita J."/>
            <person name="Nakamura S."/>
        </authorList>
    </citation>
    <scope>NUCLEOTIDE SEQUENCE [LARGE SCALE GENOMIC DNA]</scope>
    <source>
        <strain evidence="3 4">JCM 15296</strain>
    </source>
</reference>
<name>A0ABM7I9X5_9MYCO</name>
<keyword evidence="4" id="KW-1185">Reference proteome</keyword>